<dbReference type="RefSeq" id="WP_011229376.1">
    <property type="nucleotide sequence ID" value="NZ_CP033968.1"/>
</dbReference>
<keyword evidence="1" id="KW-0732">Signal</keyword>
<evidence type="ECO:0000313" key="2">
    <source>
        <dbReference type="EMBL" id="AZG12152.1"/>
    </source>
</evidence>
<dbReference type="EMBL" id="CP033968">
    <property type="protein sequence ID" value="AZG12152.1"/>
    <property type="molecule type" value="Genomic_DNA"/>
</dbReference>
<sequence>MQKMLGMAVAMSTLSLSAIAGGTTTVKSTFPNVVPVEQVRPAVERINGADGVKPGDTRTAAPGAKLMEFTVSTKTTTPLLEVVREVKLEAGDASLSLKAGARVAPAAKIVDKEGRTFYLVKAAPESSSLFARNRYFAITDTGAVLENALKATGDTYEMQEPVSITPGDMVITKSRTSGPALCGISTVFLGANDGVAKYRVLRTDASGRIRGSRDLAYMNDLRLISMAGTHLAIDKVEPNSVSVRIVGSTPAACSTAI</sequence>
<reference evidence="3" key="1">
    <citation type="submission" date="2018-11" db="EMBL/GenBank/DDBJ databases">
        <title>FDA dAtabase for Regulatory Grade micrObial Sequences (FDA-ARGOS): Supporting development and validation of Infectious Disease Dx tests.</title>
        <authorList>
            <person name="Goldberg B."/>
            <person name="Campos J."/>
            <person name="Tallon L."/>
            <person name="Sadzewicz L."/>
            <person name="Zhao X."/>
            <person name="Vavikolanu K."/>
            <person name="Mehta A."/>
            <person name="Aluvathingal J."/>
            <person name="Nadendla S."/>
            <person name="Geyer C."/>
            <person name="Nandy P."/>
            <person name="Yan Y."/>
            <person name="Sichtig H."/>
        </authorList>
    </citation>
    <scope>NUCLEOTIDE SEQUENCE [LARGE SCALE GENOMIC DNA]</scope>
    <source>
        <strain evidence="3">FDAARGOS_614</strain>
        <plasmid evidence="3">unnamed1</plasmid>
    </source>
</reference>
<gene>
    <name evidence="2" type="ORF">EHF44_01400</name>
</gene>
<dbReference type="OrthoDB" id="8957437at2"/>
<accession>A0A3G8GXV8</accession>
<feature type="chain" id="PRO_5018326378" evidence="1">
    <location>
        <begin position="21"/>
        <end position="257"/>
    </location>
</feature>
<geneLocation type="plasmid" evidence="2">
    <name>unnamed1</name>
</geneLocation>
<dbReference type="KEGG" id="cpau:EHF44_01400"/>
<evidence type="ECO:0000313" key="3">
    <source>
        <dbReference type="Proteomes" id="UP000270411"/>
    </source>
</evidence>
<protein>
    <submittedName>
        <fullName evidence="2">Uncharacterized protein</fullName>
    </submittedName>
</protein>
<dbReference type="Proteomes" id="UP000270411">
    <property type="component" value="Plasmid unnamed1"/>
</dbReference>
<dbReference type="AlphaFoldDB" id="A0A3G8GXV8"/>
<feature type="signal peptide" evidence="1">
    <location>
        <begin position="1"/>
        <end position="20"/>
    </location>
</feature>
<name>A0A3G8GXV8_9BURK</name>
<proteinExistence type="predicted"/>
<organism evidence="2 3">
    <name type="scientific">Cupriavidus pauculus</name>
    <dbReference type="NCBI Taxonomy" id="82633"/>
    <lineage>
        <taxon>Bacteria</taxon>
        <taxon>Pseudomonadati</taxon>
        <taxon>Pseudomonadota</taxon>
        <taxon>Betaproteobacteria</taxon>
        <taxon>Burkholderiales</taxon>
        <taxon>Burkholderiaceae</taxon>
        <taxon>Cupriavidus</taxon>
    </lineage>
</organism>
<keyword evidence="2" id="KW-0614">Plasmid</keyword>
<evidence type="ECO:0000256" key="1">
    <source>
        <dbReference type="SAM" id="SignalP"/>
    </source>
</evidence>